<dbReference type="OrthoDB" id="7691805at2759"/>
<feature type="non-terminal residue" evidence="1">
    <location>
        <position position="1"/>
    </location>
</feature>
<accession>A0A371EI89</accession>
<evidence type="ECO:0000313" key="1">
    <source>
        <dbReference type="EMBL" id="RDX65767.1"/>
    </source>
</evidence>
<evidence type="ECO:0000313" key="2">
    <source>
        <dbReference type="Proteomes" id="UP000257109"/>
    </source>
</evidence>
<dbReference type="STRING" id="157652.A0A371EI89"/>
<comment type="caution">
    <text evidence="1">The sequence shown here is derived from an EMBL/GenBank/DDBJ whole genome shotgun (WGS) entry which is preliminary data.</text>
</comment>
<protein>
    <submittedName>
        <fullName evidence="1">Uncharacterized protein</fullName>
    </submittedName>
</protein>
<dbReference type="EMBL" id="QJKJ01013745">
    <property type="protein sequence ID" value="RDX65767.1"/>
    <property type="molecule type" value="Genomic_DNA"/>
</dbReference>
<dbReference type="Proteomes" id="UP000257109">
    <property type="component" value="Unassembled WGS sequence"/>
</dbReference>
<keyword evidence="2" id="KW-1185">Reference proteome</keyword>
<reference evidence="1" key="1">
    <citation type="submission" date="2018-05" db="EMBL/GenBank/DDBJ databases">
        <title>Draft genome of Mucuna pruriens seed.</title>
        <authorList>
            <person name="Nnadi N.E."/>
            <person name="Vos R."/>
            <person name="Hasami M.H."/>
            <person name="Devisetty U.K."/>
            <person name="Aguiy J.C."/>
        </authorList>
    </citation>
    <scope>NUCLEOTIDE SEQUENCE [LARGE SCALE GENOMIC DNA]</scope>
    <source>
        <strain evidence="1">JCA_2017</strain>
    </source>
</reference>
<dbReference type="AlphaFoldDB" id="A0A371EI89"/>
<gene>
    <name evidence="1" type="ORF">CR513_55550</name>
</gene>
<name>A0A371EI89_MUCPR</name>
<sequence length="200" mass="23264">MTFCKIFIKLTLRGLKHNLLSISQLYDSRYNVSFNKGECIVKDCNGSIIFSAKRQNNLYKIDLTDLTNQNKLGHAILRLISKMKKHNLVRGLPSLVSKNVVFTSRPLEIDLFGPTRIVSLDGKHYRLLSSLYSINVFKMKKILKLSLSEVIMGENLKMKTFSSFVKNNEFFIIFPIQEHLNKMVLWKGKTNIFKRWLEQC</sequence>
<proteinExistence type="predicted"/>
<organism evidence="1 2">
    <name type="scientific">Mucuna pruriens</name>
    <name type="common">Velvet bean</name>
    <name type="synonym">Dolichos pruriens</name>
    <dbReference type="NCBI Taxonomy" id="157652"/>
    <lineage>
        <taxon>Eukaryota</taxon>
        <taxon>Viridiplantae</taxon>
        <taxon>Streptophyta</taxon>
        <taxon>Embryophyta</taxon>
        <taxon>Tracheophyta</taxon>
        <taxon>Spermatophyta</taxon>
        <taxon>Magnoliopsida</taxon>
        <taxon>eudicotyledons</taxon>
        <taxon>Gunneridae</taxon>
        <taxon>Pentapetalae</taxon>
        <taxon>rosids</taxon>
        <taxon>fabids</taxon>
        <taxon>Fabales</taxon>
        <taxon>Fabaceae</taxon>
        <taxon>Papilionoideae</taxon>
        <taxon>50 kb inversion clade</taxon>
        <taxon>NPAAA clade</taxon>
        <taxon>indigoferoid/millettioid clade</taxon>
        <taxon>Phaseoleae</taxon>
        <taxon>Mucuna</taxon>
    </lineage>
</organism>